<evidence type="ECO:0000256" key="6">
    <source>
        <dbReference type="ARBA" id="ARBA00023136"/>
    </source>
</evidence>
<dbReference type="SUPFAM" id="SSF161098">
    <property type="entry name" value="MetI-like"/>
    <property type="match status" value="2"/>
</dbReference>
<feature type="transmembrane region" description="Helical" evidence="7">
    <location>
        <begin position="418"/>
        <end position="439"/>
    </location>
</feature>
<feature type="transmembrane region" description="Helical" evidence="7">
    <location>
        <begin position="253"/>
        <end position="272"/>
    </location>
</feature>
<dbReference type="PROSITE" id="PS50928">
    <property type="entry name" value="ABC_TM1"/>
    <property type="match status" value="2"/>
</dbReference>
<dbReference type="Pfam" id="PF00528">
    <property type="entry name" value="BPD_transp_1"/>
    <property type="match status" value="1"/>
</dbReference>
<dbReference type="CDD" id="cd06261">
    <property type="entry name" value="TM_PBP2"/>
    <property type="match status" value="2"/>
</dbReference>
<dbReference type="PANTHER" id="PTHR30183">
    <property type="entry name" value="MOLYBDENUM TRANSPORT SYSTEM PERMEASE PROTEIN MODB"/>
    <property type="match status" value="1"/>
</dbReference>
<feature type="domain" description="ABC transmembrane type-1" evidence="8">
    <location>
        <begin position="344"/>
        <end position="550"/>
    </location>
</feature>
<feature type="domain" description="ABC transmembrane type-1" evidence="8">
    <location>
        <begin position="67"/>
        <end position="271"/>
    </location>
</feature>
<keyword evidence="4 7" id="KW-0812">Transmembrane</keyword>
<feature type="transmembrane region" description="Helical" evidence="7">
    <location>
        <begin position="532"/>
        <end position="550"/>
    </location>
</feature>
<evidence type="ECO:0000256" key="1">
    <source>
        <dbReference type="ARBA" id="ARBA00004651"/>
    </source>
</evidence>
<keyword evidence="10" id="KW-1185">Reference proteome</keyword>
<proteinExistence type="inferred from homology"/>
<evidence type="ECO:0000313" key="10">
    <source>
        <dbReference type="Proteomes" id="UP000681075"/>
    </source>
</evidence>
<keyword evidence="2 7" id="KW-0813">Transport</keyword>
<dbReference type="Gene3D" id="1.10.3720.10">
    <property type="entry name" value="MetI-like"/>
    <property type="match status" value="2"/>
</dbReference>
<dbReference type="AlphaFoldDB" id="A0A8S8XAJ9"/>
<dbReference type="GO" id="GO:0005886">
    <property type="term" value="C:plasma membrane"/>
    <property type="evidence" value="ECO:0007669"/>
    <property type="project" value="UniProtKB-SubCell"/>
</dbReference>
<feature type="transmembrane region" description="Helical" evidence="7">
    <location>
        <begin position="103"/>
        <end position="122"/>
    </location>
</feature>
<comment type="caution">
    <text evidence="9">The sequence shown here is derived from an EMBL/GenBank/DDBJ whole genome shotgun (WGS) entry which is preliminary data.</text>
</comment>
<sequence>MSHVATQNPPAARAEGAFRARIGGWGIATILLSLPVLVPLATVAAGLFHPDRAVWEHLVDTVLGVYVINTVLLALCVGAGTLLLGVSSAWLVTMCRFPLSRHLNWVLLLPLAMPTYLSGYAYTDLLQFTGPVQTALRALTGWQHGDYWAPEIRSLGGAAIVMSLVLYPYVYLLARAAFLAQSVCVLEAARTLGRSPWRGFVEVALPLARPAIVGGLALALMETLADFGTVSYFGVDTFTTGIYRTWFAMGEPVAATQLAALLMLCVFTVLVFERASRGPARFDHTTQRWQTLPGYRLRGLAALGAFTACLLPPLLGFAVPAAHLAKLAWEEGDQLRLTAFVDLATNSLTLAALGAVVTTAAAVILAYGLRLAPAKPVRWAARLATLGYAIPGSVIAVGLLVPFAYFDNTIDSWARASFGLSTGLMLTGGMFALLFAYLVRFLAVAANAMESGLGKVSPSLDAAARTLGRGPTRTLFFIHLPIVWGSVLTALLTVFVDVMKELPATLIVRPFNFETLATRVYRLASDERLGEASTASLLIVAVGLVPVILLSRAVAASRPGTEQPPL</sequence>
<keyword evidence="5 7" id="KW-1133">Transmembrane helix</keyword>
<feature type="transmembrane region" description="Helical" evidence="7">
    <location>
        <begin position="22"/>
        <end position="48"/>
    </location>
</feature>
<dbReference type="RefSeq" id="WP_420241963.1">
    <property type="nucleotide sequence ID" value="NZ_BOPV01000001.1"/>
</dbReference>
<comment type="similarity">
    <text evidence="7">Belongs to the binding-protein-dependent transport system permease family.</text>
</comment>
<keyword evidence="6 7" id="KW-0472">Membrane</keyword>
<feature type="transmembrane region" description="Helical" evidence="7">
    <location>
        <begin position="343"/>
        <end position="367"/>
    </location>
</feature>
<accession>A0A8S8XAJ9</accession>
<evidence type="ECO:0000256" key="5">
    <source>
        <dbReference type="ARBA" id="ARBA00022989"/>
    </source>
</evidence>
<feature type="transmembrane region" description="Helical" evidence="7">
    <location>
        <begin position="210"/>
        <end position="233"/>
    </location>
</feature>
<comment type="subcellular location">
    <subcellularLocation>
        <location evidence="1 7">Cell membrane</location>
        <topology evidence="1 7">Multi-pass membrane protein</topology>
    </subcellularLocation>
</comment>
<protein>
    <submittedName>
        <fullName evidence="9">Iron ABC transporter permease</fullName>
    </submittedName>
</protein>
<evidence type="ECO:0000256" key="2">
    <source>
        <dbReference type="ARBA" id="ARBA00022448"/>
    </source>
</evidence>
<evidence type="ECO:0000256" key="4">
    <source>
        <dbReference type="ARBA" id="ARBA00022692"/>
    </source>
</evidence>
<dbReference type="FunFam" id="1.10.3720.10:FF:000088">
    <property type="entry name" value="Iron(III) ABC transporter, permease protein"/>
    <property type="match status" value="1"/>
</dbReference>
<dbReference type="InterPro" id="IPR000515">
    <property type="entry name" value="MetI-like"/>
</dbReference>
<evidence type="ECO:0000256" key="7">
    <source>
        <dbReference type="RuleBase" id="RU363032"/>
    </source>
</evidence>
<dbReference type="PANTHER" id="PTHR30183:SF2">
    <property type="entry name" value="IRON UTILIZATION PROTEIN"/>
    <property type="match status" value="1"/>
</dbReference>
<dbReference type="Proteomes" id="UP000681075">
    <property type="component" value="Unassembled WGS sequence"/>
</dbReference>
<evidence type="ECO:0000259" key="8">
    <source>
        <dbReference type="PROSITE" id="PS50928"/>
    </source>
</evidence>
<name>A0A8S8XAJ9_9PROT</name>
<feature type="transmembrane region" description="Helical" evidence="7">
    <location>
        <begin position="300"/>
        <end position="323"/>
    </location>
</feature>
<evidence type="ECO:0000256" key="3">
    <source>
        <dbReference type="ARBA" id="ARBA00022475"/>
    </source>
</evidence>
<keyword evidence="3" id="KW-1003">Cell membrane</keyword>
<feature type="transmembrane region" description="Helical" evidence="7">
    <location>
        <begin position="475"/>
        <end position="496"/>
    </location>
</feature>
<organism evidence="9 10">
    <name type="scientific">Roseiterribacter gracilis</name>
    <dbReference type="NCBI Taxonomy" id="2812848"/>
    <lineage>
        <taxon>Bacteria</taxon>
        <taxon>Pseudomonadati</taxon>
        <taxon>Pseudomonadota</taxon>
        <taxon>Alphaproteobacteria</taxon>
        <taxon>Rhodospirillales</taxon>
        <taxon>Roseiterribacteraceae</taxon>
        <taxon>Roseiterribacter</taxon>
    </lineage>
</organism>
<evidence type="ECO:0000313" key="9">
    <source>
        <dbReference type="EMBL" id="GIL38891.1"/>
    </source>
</evidence>
<reference evidence="9" key="1">
    <citation type="submission" date="2021-02" db="EMBL/GenBank/DDBJ databases">
        <title>Genome sequence of Rhodospirillales sp. strain TMPK1 isolated from soil.</title>
        <authorList>
            <person name="Nakai R."/>
            <person name="Kusada H."/>
            <person name="Tamaki H."/>
        </authorList>
    </citation>
    <scope>NUCLEOTIDE SEQUENCE</scope>
    <source>
        <strain evidence="9">TMPK1</strain>
    </source>
</reference>
<feature type="transmembrane region" description="Helical" evidence="7">
    <location>
        <begin position="379"/>
        <end position="406"/>
    </location>
</feature>
<dbReference type="InterPro" id="IPR035906">
    <property type="entry name" value="MetI-like_sf"/>
</dbReference>
<dbReference type="GO" id="GO:0055085">
    <property type="term" value="P:transmembrane transport"/>
    <property type="evidence" value="ECO:0007669"/>
    <property type="project" value="InterPro"/>
</dbReference>
<gene>
    <name evidence="9" type="ORF">TMPK1_11280</name>
</gene>
<feature type="transmembrane region" description="Helical" evidence="7">
    <location>
        <begin position="68"/>
        <end position="91"/>
    </location>
</feature>
<dbReference type="EMBL" id="BOPV01000001">
    <property type="protein sequence ID" value="GIL38891.1"/>
    <property type="molecule type" value="Genomic_DNA"/>
</dbReference>